<evidence type="ECO:0000313" key="2">
    <source>
        <dbReference type="EMBL" id="GFD11042.1"/>
    </source>
</evidence>
<feature type="compositionally biased region" description="Basic residues" evidence="1">
    <location>
        <begin position="53"/>
        <end position="64"/>
    </location>
</feature>
<sequence length="100" mass="11176">AEVDVVLTDDSIDVNKSSAEYTKDNSNDKDNEDSHSAKEEQNTEDSESVKTLRVIKRGRPKKIARANDNKSLSVKIGGRSRKSNDESKKKKIGSKRKGRE</sequence>
<proteinExistence type="predicted"/>
<evidence type="ECO:0000256" key="1">
    <source>
        <dbReference type="SAM" id="MobiDB-lite"/>
    </source>
</evidence>
<reference evidence="2" key="1">
    <citation type="journal article" date="2019" name="Sci. Rep.">
        <title>Draft genome of Tanacetum cinerariifolium, the natural source of mosquito coil.</title>
        <authorList>
            <person name="Yamashiro T."/>
            <person name="Shiraishi A."/>
            <person name="Satake H."/>
            <person name="Nakayama K."/>
        </authorList>
    </citation>
    <scope>NUCLEOTIDE SEQUENCE</scope>
</reference>
<comment type="caution">
    <text evidence="2">The sequence shown here is derived from an EMBL/GenBank/DDBJ whole genome shotgun (WGS) entry which is preliminary data.</text>
</comment>
<organism evidence="2">
    <name type="scientific">Tanacetum cinerariifolium</name>
    <name type="common">Dalmatian daisy</name>
    <name type="synonym">Chrysanthemum cinerariifolium</name>
    <dbReference type="NCBI Taxonomy" id="118510"/>
    <lineage>
        <taxon>Eukaryota</taxon>
        <taxon>Viridiplantae</taxon>
        <taxon>Streptophyta</taxon>
        <taxon>Embryophyta</taxon>
        <taxon>Tracheophyta</taxon>
        <taxon>Spermatophyta</taxon>
        <taxon>Magnoliopsida</taxon>
        <taxon>eudicotyledons</taxon>
        <taxon>Gunneridae</taxon>
        <taxon>Pentapetalae</taxon>
        <taxon>asterids</taxon>
        <taxon>campanulids</taxon>
        <taxon>Asterales</taxon>
        <taxon>Asteraceae</taxon>
        <taxon>Asteroideae</taxon>
        <taxon>Anthemideae</taxon>
        <taxon>Anthemidinae</taxon>
        <taxon>Tanacetum</taxon>
    </lineage>
</organism>
<gene>
    <name evidence="2" type="ORF">Tci_883011</name>
</gene>
<feature type="compositionally biased region" description="Basic residues" evidence="1">
    <location>
        <begin position="89"/>
        <end position="100"/>
    </location>
</feature>
<dbReference type="EMBL" id="BKCJ011256554">
    <property type="protein sequence ID" value="GFD11042.1"/>
    <property type="molecule type" value="Genomic_DNA"/>
</dbReference>
<name>A0A699TK14_TANCI</name>
<feature type="region of interest" description="Disordered" evidence="1">
    <location>
        <begin position="1"/>
        <end position="100"/>
    </location>
</feature>
<feature type="compositionally biased region" description="Basic and acidic residues" evidence="1">
    <location>
        <begin position="21"/>
        <end position="41"/>
    </location>
</feature>
<feature type="non-terminal residue" evidence="2">
    <location>
        <position position="1"/>
    </location>
</feature>
<accession>A0A699TK14</accession>
<protein>
    <submittedName>
        <fullName evidence="2">Uncharacterized protein</fullName>
    </submittedName>
</protein>
<dbReference type="AlphaFoldDB" id="A0A699TK14"/>